<evidence type="ECO:0000256" key="1">
    <source>
        <dbReference type="ARBA" id="ARBA00004141"/>
    </source>
</evidence>
<organism evidence="10 11">
    <name type="scientific">Kalanchoe fedtschenkoi</name>
    <name type="common">Lavender scallops</name>
    <name type="synonym">South American air plant</name>
    <dbReference type="NCBI Taxonomy" id="63787"/>
    <lineage>
        <taxon>Eukaryota</taxon>
        <taxon>Viridiplantae</taxon>
        <taxon>Streptophyta</taxon>
        <taxon>Embryophyta</taxon>
        <taxon>Tracheophyta</taxon>
        <taxon>Spermatophyta</taxon>
        <taxon>Magnoliopsida</taxon>
        <taxon>eudicotyledons</taxon>
        <taxon>Gunneridae</taxon>
        <taxon>Pentapetalae</taxon>
        <taxon>Saxifragales</taxon>
        <taxon>Crassulaceae</taxon>
        <taxon>Kalanchoe</taxon>
    </lineage>
</organism>
<evidence type="ECO:0000313" key="10">
    <source>
        <dbReference type="EnsemblPlants" id="Kaladp0608s0002.1.v1.1"/>
    </source>
</evidence>
<comment type="subcellular location">
    <subcellularLocation>
        <location evidence="1">Membrane</location>
        <topology evidence="1">Multi-pass membrane protein</topology>
    </subcellularLocation>
</comment>
<dbReference type="SUPFAM" id="SSF103506">
    <property type="entry name" value="Mitochondrial carrier"/>
    <property type="match status" value="1"/>
</dbReference>
<protein>
    <submittedName>
        <fullName evidence="10">Uncharacterized protein</fullName>
    </submittedName>
</protein>
<dbReference type="InterPro" id="IPR018108">
    <property type="entry name" value="MCP_transmembrane"/>
</dbReference>
<accession>A0A7N0VED6</accession>
<feature type="repeat" description="Solcar" evidence="8">
    <location>
        <begin position="2"/>
        <end position="89"/>
    </location>
</feature>
<keyword evidence="4 8" id="KW-0812">Transmembrane</keyword>
<keyword evidence="3 9" id="KW-0813">Transport</keyword>
<keyword evidence="5" id="KW-0677">Repeat</keyword>
<dbReference type="InterPro" id="IPR044712">
    <property type="entry name" value="SLC25A32-like"/>
</dbReference>
<evidence type="ECO:0000256" key="6">
    <source>
        <dbReference type="ARBA" id="ARBA00022989"/>
    </source>
</evidence>
<evidence type="ECO:0000256" key="2">
    <source>
        <dbReference type="ARBA" id="ARBA00006375"/>
    </source>
</evidence>
<dbReference type="InterPro" id="IPR023395">
    <property type="entry name" value="MCP_dom_sf"/>
</dbReference>
<dbReference type="GO" id="GO:0016020">
    <property type="term" value="C:membrane"/>
    <property type="evidence" value="ECO:0007669"/>
    <property type="project" value="UniProtKB-SubCell"/>
</dbReference>
<dbReference type="Gene3D" id="1.50.40.10">
    <property type="entry name" value="Mitochondrial carrier domain"/>
    <property type="match status" value="1"/>
</dbReference>
<name>A0A7N0VED6_KALFE</name>
<keyword evidence="7 8" id="KW-0472">Membrane</keyword>
<dbReference type="EnsemblPlants" id="Kaladp0608s0002.1.v1.1">
    <property type="protein sequence ID" value="Kaladp0608s0002.1.v1.1"/>
    <property type="gene ID" value="Kaladp0608s0002.v1.1"/>
</dbReference>
<evidence type="ECO:0000256" key="3">
    <source>
        <dbReference type="ARBA" id="ARBA00022448"/>
    </source>
</evidence>
<dbReference type="PANTHER" id="PTHR45683">
    <property type="entry name" value="MITOCHONDRIAL NICOTINAMIDE ADENINE DINUCLEOTIDE TRANSPORTER 1-RELATED-RELATED"/>
    <property type="match status" value="1"/>
</dbReference>
<evidence type="ECO:0000256" key="9">
    <source>
        <dbReference type="RuleBase" id="RU000488"/>
    </source>
</evidence>
<sequence length="89" mass="9618">MSEALINGLAGAGGGIVAQLITYPLQTVTTRQQTERDPEKRKSQLGTIEQICQVVKEQGCGRLYRGLAPSLLGIAASQVVPLRPLLFIW</sequence>
<dbReference type="Gramene" id="Kaladp0608s0002.1.v1.1">
    <property type="protein sequence ID" value="Kaladp0608s0002.1.v1.1"/>
    <property type="gene ID" value="Kaladp0608s0002.v1.1"/>
</dbReference>
<dbReference type="GO" id="GO:0055085">
    <property type="term" value="P:transmembrane transport"/>
    <property type="evidence" value="ECO:0007669"/>
    <property type="project" value="InterPro"/>
</dbReference>
<dbReference type="Pfam" id="PF00153">
    <property type="entry name" value="Mito_carr"/>
    <property type="match status" value="1"/>
</dbReference>
<proteinExistence type="inferred from homology"/>
<dbReference type="OMA" id="YPLQTVH"/>
<evidence type="ECO:0000256" key="7">
    <source>
        <dbReference type="ARBA" id="ARBA00023136"/>
    </source>
</evidence>
<comment type="similarity">
    <text evidence="2 9">Belongs to the mitochondrial carrier (TC 2.A.29) family.</text>
</comment>
<dbReference type="GO" id="GO:0006862">
    <property type="term" value="P:nucleotide transport"/>
    <property type="evidence" value="ECO:0007669"/>
    <property type="project" value="InterPro"/>
</dbReference>
<evidence type="ECO:0000256" key="5">
    <source>
        <dbReference type="ARBA" id="ARBA00022737"/>
    </source>
</evidence>
<dbReference type="PROSITE" id="PS50920">
    <property type="entry name" value="SOLCAR"/>
    <property type="match status" value="1"/>
</dbReference>
<dbReference type="Proteomes" id="UP000594263">
    <property type="component" value="Unplaced"/>
</dbReference>
<keyword evidence="11" id="KW-1185">Reference proteome</keyword>
<evidence type="ECO:0000256" key="4">
    <source>
        <dbReference type="ARBA" id="ARBA00022692"/>
    </source>
</evidence>
<dbReference type="AlphaFoldDB" id="A0A7N0VED6"/>
<keyword evidence="6" id="KW-1133">Transmembrane helix</keyword>
<reference evidence="10" key="1">
    <citation type="submission" date="2021-01" db="UniProtKB">
        <authorList>
            <consortium name="EnsemblPlants"/>
        </authorList>
    </citation>
    <scope>IDENTIFICATION</scope>
</reference>
<evidence type="ECO:0000313" key="11">
    <source>
        <dbReference type="Proteomes" id="UP000594263"/>
    </source>
</evidence>
<evidence type="ECO:0000256" key="8">
    <source>
        <dbReference type="PROSITE-ProRule" id="PRU00282"/>
    </source>
</evidence>